<keyword evidence="6" id="KW-0547">Nucleotide-binding</keyword>
<keyword evidence="11" id="KW-1185">Reference proteome</keyword>
<dbReference type="NCBIfam" id="TIGR00229">
    <property type="entry name" value="sensory_box"/>
    <property type="match status" value="1"/>
</dbReference>
<dbReference type="EMBL" id="LAPV01000134">
    <property type="protein sequence ID" value="KKC32372.1"/>
    <property type="molecule type" value="Genomic_DNA"/>
</dbReference>
<keyword evidence="8" id="KW-0067">ATP-binding</keyword>
<dbReference type="CDD" id="cd00130">
    <property type="entry name" value="PAS"/>
    <property type="match status" value="1"/>
</dbReference>
<sequence length="361" mass="39490">MTNDRMHKREVSVGVLARASMPFQDFLDAIPAGAVAVDGQGEIAALNEELLDQFGYRADELLGERIELLIPSPLRGDHIGHRSRLVENHHARVMGAGEILHGQRKDGSIFPVEVGLRALPFEGDFVLAIVSDRSDQARAVASEAHEEVLAHELKHQQVVAREMGHRVKNLLATVTALITLSARGATSPKAMEESLRGRLIALSSVIDLSLRSPSDPAGGTLSIEEVLRAVLSPFMWTSVEADKISLTGPCLVVGARPAEVLALVFHELSTNALKYGSFRHSDGRVDVTWELIEDQVVLTWQERAIQFVAATPSVPGFGMTLMRRLIEMEFRGRTERQVTDLGWTTRITVPLSVLGISPAKL</sequence>
<evidence type="ECO:0000256" key="6">
    <source>
        <dbReference type="ARBA" id="ARBA00022741"/>
    </source>
</evidence>
<dbReference type="RefSeq" id="WP_046171587.1">
    <property type="nucleotide sequence ID" value="NZ_FOMB01000002.1"/>
</dbReference>
<gene>
    <name evidence="10" type="ORF">WH91_13765</name>
</gene>
<dbReference type="InterPro" id="IPR036890">
    <property type="entry name" value="HATPase_C_sf"/>
</dbReference>
<dbReference type="SUPFAM" id="SSF55785">
    <property type="entry name" value="PYP-like sensor domain (PAS domain)"/>
    <property type="match status" value="1"/>
</dbReference>
<organism evidence="10 11">
    <name type="scientific">Devosia psychrophila</name>
    <dbReference type="NCBI Taxonomy" id="728005"/>
    <lineage>
        <taxon>Bacteria</taxon>
        <taxon>Pseudomonadati</taxon>
        <taxon>Pseudomonadota</taxon>
        <taxon>Alphaproteobacteria</taxon>
        <taxon>Hyphomicrobiales</taxon>
        <taxon>Devosiaceae</taxon>
        <taxon>Devosia</taxon>
    </lineage>
</organism>
<dbReference type="SUPFAM" id="SSF55874">
    <property type="entry name" value="ATPase domain of HSP90 chaperone/DNA topoisomerase II/histidine kinase"/>
    <property type="match status" value="1"/>
</dbReference>
<dbReference type="SMART" id="SM00911">
    <property type="entry name" value="HWE_HK"/>
    <property type="match status" value="1"/>
</dbReference>
<evidence type="ECO:0000256" key="1">
    <source>
        <dbReference type="ARBA" id="ARBA00000085"/>
    </source>
</evidence>
<comment type="catalytic activity">
    <reaction evidence="1">
        <text>ATP + protein L-histidine = ADP + protein N-phospho-L-histidine.</text>
        <dbReference type="EC" id="2.7.13.3"/>
    </reaction>
</comment>
<dbReference type="Pfam" id="PF13426">
    <property type="entry name" value="PAS_9"/>
    <property type="match status" value="1"/>
</dbReference>
<evidence type="ECO:0000256" key="3">
    <source>
        <dbReference type="ARBA" id="ARBA00021740"/>
    </source>
</evidence>
<dbReference type="InterPro" id="IPR000014">
    <property type="entry name" value="PAS"/>
</dbReference>
<evidence type="ECO:0000259" key="9">
    <source>
        <dbReference type="PROSITE" id="PS50112"/>
    </source>
</evidence>
<evidence type="ECO:0000313" key="11">
    <source>
        <dbReference type="Proteomes" id="UP000033519"/>
    </source>
</evidence>
<comment type="caution">
    <text evidence="10">The sequence shown here is derived from an EMBL/GenBank/DDBJ whole genome shotgun (WGS) entry which is preliminary data.</text>
</comment>
<evidence type="ECO:0000313" key="10">
    <source>
        <dbReference type="EMBL" id="KKC32372.1"/>
    </source>
</evidence>
<keyword evidence="4" id="KW-0597">Phosphoprotein</keyword>
<evidence type="ECO:0000256" key="5">
    <source>
        <dbReference type="ARBA" id="ARBA00022679"/>
    </source>
</evidence>
<dbReference type="InterPro" id="IPR035965">
    <property type="entry name" value="PAS-like_dom_sf"/>
</dbReference>
<dbReference type="Pfam" id="PF07536">
    <property type="entry name" value="HWE_HK"/>
    <property type="match status" value="1"/>
</dbReference>
<feature type="domain" description="PAS" evidence="9">
    <location>
        <begin position="19"/>
        <end position="72"/>
    </location>
</feature>
<evidence type="ECO:0000256" key="7">
    <source>
        <dbReference type="ARBA" id="ARBA00022777"/>
    </source>
</evidence>
<evidence type="ECO:0000256" key="4">
    <source>
        <dbReference type="ARBA" id="ARBA00022553"/>
    </source>
</evidence>
<accession>A0ABR5DWH6</accession>
<protein>
    <recommendedName>
        <fullName evidence="3">Blue-light-activated histidine kinase</fullName>
        <ecNumber evidence="2">2.7.13.3</ecNumber>
    </recommendedName>
</protein>
<dbReference type="PANTHER" id="PTHR41523:SF7">
    <property type="entry name" value="HISTIDINE KINASE"/>
    <property type="match status" value="1"/>
</dbReference>
<dbReference type="Gene3D" id="3.30.565.10">
    <property type="entry name" value="Histidine kinase-like ATPase, C-terminal domain"/>
    <property type="match status" value="1"/>
</dbReference>
<keyword evidence="7" id="KW-0418">Kinase</keyword>
<dbReference type="EC" id="2.7.13.3" evidence="2"/>
<evidence type="ECO:0000256" key="2">
    <source>
        <dbReference type="ARBA" id="ARBA00012438"/>
    </source>
</evidence>
<dbReference type="PANTHER" id="PTHR41523">
    <property type="entry name" value="TWO-COMPONENT SYSTEM SENSOR PROTEIN"/>
    <property type="match status" value="1"/>
</dbReference>
<proteinExistence type="predicted"/>
<name>A0ABR5DWH6_9HYPH</name>
<keyword evidence="5" id="KW-0808">Transferase</keyword>
<evidence type="ECO:0000256" key="8">
    <source>
        <dbReference type="ARBA" id="ARBA00022840"/>
    </source>
</evidence>
<dbReference type="InterPro" id="IPR011102">
    <property type="entry name" value="Sig_transdc_His_kinase_HWE"/>
</dbReference>
<reference evidence="10 11" key="1">
    <citation type="submission" date="2015-03" db="EMBL/GenBank/DDBJ databases">
        <authorList>
            <person name="Lepp D."/>
            <person name="Hassan Y.I."/>
            <person name="Li X.-Z."/>
            <person name="Zhou T."/>
        </authorList>
    </citation>
    <scope>NUCLEOTIDE SEQUENCE [LARGE SCALE GENOMIC DNA]</scope>
    <source>
        <strain evidence="10 11">Cr7-05</strain>
    </source>
</reference>
<dbReference type="Gene3D" id="3.30.450.20">
    <property type="entry name" value="PAS domain"/>
    <property type="match status" value="1"/>
</dbReference>
<dbReference type="PROSITE" id="PS50112">
    <property type="entry name" value="PAS"/>
    <property type="match status" value="1"/>
</dbReference>
<dbReference type="SMART" id="SM00091">
    <property type="entry name" value="PAS"/>
    <property type="match status" value="1"/>
</dbReference>
<dbReference type="Proteomes" id="UP000033519">
    <property type="component" value="Unassembled WGS sequence"/>
</dbReference>